<evidence type="ECO:0000313" key="4">
    <source>
        <dbReference type="Proteomes" id="UP000220158"/>
    </source>
</evidence>
<dbReference type="RefSeq" id="XP_028532879.1">
    <property type="nucleotide sequence ID" value="XM_028676385.1"/>
</dbReference>
<organism evidence="3 4">
    <name type="scientific">Plasmodium relictum</name>
    <dbReference type="NCBI Taxonomy" id="85471"/>
    <lineage>
        <taxon>Eukaryota</taxon>
        <taxon>Sar</taxon>
        <taxon>Alveolata</taxon>
        <taxon>Apicomplexa</taxon>
        <taxon>Aconoidasida</taxon>
        <taxon>Haemosporida</taxon>
        <taxon>Plasmodiidae</taxon>
        <taxon>Plasmodium</taxon>
        <taxon>Plasmodium (Haemamoeba)</taxon>
    </lineage>
</organism>
<feature type="transmembrane region" description="Helical" evidence="2">
    <location>
        <begin position="604"/>
        <end position="622"/>
    </location>
</feature>
<name>A0A1J1H540_PLARL</name>
<feature type="transmembrane region" description="Helical" evidence="2">
    <location>
        <begin position="254"/>
        <end position="273"/>
    </location>
</feature>
<evidence type="ECO:0000256" key="2">
    <source>
        <dbReference type="SAM" id="Phobius"/>
    </source>
</evidence>
<dbReference type="PANTHER" id="PTHR36812">
    <property type="entry name" value="NEUROFILAMENT TRIPLET M PROTEIN-LIKE PROTEIN"/>
    <property type="match status" value="1"/>
</dbReference>
<feature type="transmembrane region" description="Helical" evidence="2">
    <location>
        <begin position="279"/>
        <end position="300"/>
    </location>
</feature>
<keyword evidence="2" id="KW-1133">Transmembrane helix</keyword>
<dbReference type="AlphaFoldDB" id="A0A1J1H540"/>
<feature type="transmembrane region" description="Helical" evidence="2">
    <location>
        <begin position="429"/>
        <end position="449"/>
    </location>
</feature>
<dbReference type="PANTHER" id="PTHR36812:SF9">
    <property type="entry name" value="MYB-LIKE PROTEIN X ISOFORM X1"/>
    <property type="match status" value="1"/>
</dbReference>
<dbReference type="OMA" id="YEINYAS"/>
<dbReference type="SUPFAM" id="SSF103473">
    <property type="entry name" value="MFS general substrate transporter"/>
    <property type="match status" value="1"/>
</dbReference>
<protein>
    <recommendedName>
        <fullName evidence="5">Transporter</fullName>
    </recommendedName>
</protein>
<keyword evidence="4" id="KW-1185">Reference proteome</keyword>
<keyword evidence="1" id="KW-0175">Coiled coil</keyword>
<feature type="transmembrane region" description="Helical" evidence="2">
    <location>
        <begin position="307"/>
        <end position="331"/>
    </location>
</feature>
<dbReference type="KEGG" id="prel:PRELSG_0830400"/>
<feature type="transmembrane region" description="Helical" evidence="2">
    <location>
        <begin position="643"/>
        <end position="663"/>
    </location>
</feature>
<feature type="transmembrane region" description="Helical" evidence="2">
    <location>
        <begin position="397"/>
        <end position="417"/>
    </location>
</feature>
<dbReference type="VEuPathDB" id="PlasmoDB:PRELSG_0830400"/>
<evidence type="ECO:0000256" key="1">
    <source>
        <dbReference type="SAM" id="Coils"/>
    </source>
</evidence>
<dbReference type="OrthoDB" id="372289at2759"/>
<gene>
    <name evidence="3" type="ORF">PRELSG_0830400</name>
</gene>
<feature type="transmembrane region" description="Helical" evidence="2">
    <location>
        <begin position="709"/>
        <end position="732"/>
    </location>
</feature>
<evidence type="ECO:0008006" key="5">
    <source>
        <dbReference type="Google" id="ProtNLM"/>
    </source>
</evidence>
<proteinExistence type="predicted"/>
<dbReference type="GeneID" id="39735980"/>
<dbReference type="Proteomes" id="UP000220158">
    <property type="component" value="Chromosome 8"/>
</dbReference>
<accession>A0A1J1H540</accession>
<evidence type="ECO:0000313" key="3">
    <source>
        <dbReference type="EMBL" id="CRG99874.1"/>
    </source>
</evidence>
<dbReference type="EMBL" id="LN835303">
    <property type="protein sequence ID" value="CRG99874.1"/>
    <property type="molecule type" value="Genomic_DNA"/>
</dbReference>
<feature type="transmembrane region" description="Helical" evidence="2">
    <location>
        <begin position="738"/>
        <end position="764"/>
    </location>
</feature>
<dbReference type="InterPro" id="IPR036259">
    <property type="entry name" value="MFS_trans_sf"/>
</dbReference>
<feature type="transmembrane region" description="Helical" evidence="2">
    <location>
        <begin position="343"/>
        <end position="361"/>
    </location>
</feature>
<reference evidence="3 4" key="1">
    <citation type="submission" date="2015-04" db="EMBL/GenBank/DDBJ databases">
        <authorList>
            <consortium name="Pathogen Informatics"/>
        </authorList>
    </citation>
    <scope>NUCLEOTIDE SEQUENCE [LARGE SCALE GENOMIC DNA]</scope>
    <source>
        <strain evidence="3 4">SGS1</strain>
    </source>
</reference>
<feature type="coiled-coil region" evidence="1">
    <location>
        <begin position="154"/>
        <end position="212"/>
    </location>
</feature>
<sequence length="769" mass="92443">MMDNYTDSNTKIPNQNNLLKNSEINDIISDDNINDEYENSKNIYENASAENYYKKESNSETFDLDNKKILKNKNNSEEFNDIYKVNCDDNLNKHLLNSDNKKKKKKYDNFLKNKNEKKYGEFKEIPYCSFNNFEEKENDKKIKELNDNGYNLFNKEKLKKIEKKKKKYTEKNKKKKGSLDDKKFSEVYNSIYENLKQKKEIKQNIENNYSNKSEFYEINYTSSDNVNSISSVEDDSLFNEDILKKYIIGQVLNIIRTSFHWVITSFFLIFLFFHFSIFYVYRLISFLTLFLFTPISIYLVKKKSIKFFLILTNIVRLLIWGIFIPILYYYYKDQIKKYYINRIYELIFVLLLVIDNIQINVSNLIDIDNNGIDFLSKKYDLKINEKAKRKFLTLHQFFFDASFIIMNPLLIFVMYIFSNFFDEMYYRDVFIYSSAFIFSFITIITIFVYSNGLKKKKIFTCRNNDENSHNIGSENTRENIDNLNANKRYNNEDDFEKYYEKQKYTNKKYNVHNNNYSNICNNQVKKYLKEKTNIEYDDYINEEISLKDQFKKQFTELINNFSRIKREKKMIFYIAMLSYLNSVEDIMVLMLIPLTSIYVSEFFYINNLFIKILIAVILISLTKCFENISYYSNKKSIIALKDIFIGIILSGISLLFYFFPFLLLNHLNIYSFLIFYIICCLFYFFFSTNLKTKLSLNLQRNVKEIKSDIYNCVGLFMSFINLLFVFLTSFFLSLLDNFVLNYVFICTFLILLLVLFYIWGFFILKRESN</sequence>
<feature type="transmembrane region" description="Helical" evidence="2">
    <location>
        <begin position="669"/>
        <end position="688"/>
    </location>
</feature>
<feature type="transmembrane region" description="Helical" evidence="2">
    <location>
        <begin position="570"/>
        <end position="592"/>
    </location>
</feature>
<keyword evidence="2" id="KW-0472">Membrane</keyword>
<keyword evidence="2" id="KW-0812">Transmembrane</keyword>